<dbReference type="PANTHER" id="PTHR38776">
    <property type="entry name" value="MLTA-INTERACTING PROTEIN-RELATED"/>
    <property type="match status" value="1"/>
</dbReference>
<sequence length="246" mass="26771">MDTVFMKKVCLTLLLAIPVIAQADTNLGIIAVKSEPLYKDMDSESTFLPNVGYEGEHFFLRLPEIGYRFLPKQSTQNMSVGLSYESTGFDPDDSNNANIRQLDDRDAGIMAFASYQLGPVTTKIAQDVSGEHDGYYAQISAGYPIAAGAWTVIPSIAYRYIDSKMSNHLFGVSQAESARTGGAINAYDTDAISSVRYGVRGIYPISKSLSLMLGINHTQFDKDILKSPIVEDNAITSVLAGVNLAF</sequence>
<evidence type="ECO:0000256" key="6">
    <source>
        <dbReference type="SAM" id="SignalP"/>
    </source>
</evidence>
<dbReference type="SUPFAM" id="SSF56935">
    <property type="entry name" value="Porins"/>
    <property type="match status" value="1"/>
</dbReference>
<evidence type="ECO:0000256" key="3">
    <source>
        <dbReference type="ARBA" id="ARBA00022729"/>
    </source>
</evidence>
<proteinExistence type="inferred from homology"/>
<evidence type="ECO:0000313" key="7">
    <source>
        <dbReference type="EMBL" id="QNT08162.1"/>
    </source>
</evidence>
<gene>
    <name evidence="7" type="ORF">IBG28_15140</name>
</gene>
<keyword evidence="5" id="KW-0998">Cell outer membrane</keyword>
<feature type="chain" id="PRO_5029015952" evidence="6">
    <location>
        <begin position="24"/>
        <end position="246"/>
    </location>
</feature>
<evidence type="ECO:0000256" key="2">
    <source>
        <dbReference type="ARBA" id="ARBA00005722"/>
    </source>
</evidence>
<dbReference type="OrthoDB" id="5295915at2"/>
<protein>
    <submittedName>
        <fullName evidence="7">MipA/OmpV family protein</fullName>
    </submittedName>
</protein>
<evidence type="ECO:0000256" key="5">
    <source>
        <dbReference type="ARBA" id="ARBA00023237"/>
    </source>
</evidence>
<dbReference type="KEGG" id="mard:IBG28_15140"/>
<comment type="subcellular location">
    <subcellularLocation>
        <location evidence="1">Cell outer membrane</location>
    </subcellularLocation>
</comment>
<organism evidence="7 8">
    <name type="scientific">Marinomonas arctica</name>
    <dbReference type="NCBI Taxonomy" id="383750"/>
    <lineage>
        <taxon>Bacteria</taxon>
        <taxon>Pseudomonadati</taxon>
        <taxon>Pseudomonadota</taxon>
        <taxon>Gammaproteobacteria</taxon>
        <taxon>Oceanospirillales</taxon>
        <taxon>Oceanospirillaceae</taxon>
        <taxon>Marinomonas</taxon>
    </lineage>
</organism>
<accession>A0A7H1JCE6</accession>
<keyword evidence="3 6" id="KW-0732">Signal</keyword>
<dbReference type="GO" id="GO:0009279">
    <property type="term" value="C:cell outer membrane"/>
    <property type="evidence" value="ECO:0007669"/>
    <property type="project" value="UniProtKB-SubCell"/>
</dbReference>
<dbReference type="Proteomes" id="UP000516370">
    <property type="component" value="Chromosome"/>
</dbReference>
<dbReference type="EMBL" id="CP061081">
    <property type="protein sequence ID" value="QNT08162.1"/>
    <property type="molecule type" value="Genomic_DNA"/>
</dbReference>
<dbReference type="Pfam" id="PF06629">
    <property type="entry name" value="MipA"/>
    <property type="match status" value="1"/>
</dbReference>
<reference evidence="7 8" key="1">
    <citation type="submission" date="2020-09" db="EMBL/GenBank/DDBJ databases">
        <title>Complete genome sequence of an Arctic sea ice bacterium Marinomonas arctica BSI20414.</title>
        <authorList>
            <person name="Liao L."/>
            <person name="Chen B."/>
        </authorList>
    </citation>
    <scope>NUCLEOTIDE SEQUENCE [LARGE SCALE GENOMIC DNA]</scope>
    <source>
        <strain evidence="7 8">BSI20414</strain>
    </source>
</reference>
<name>A0A7H1JCE6_9GAMM</name>
<keyword evidence="8" id="KW-1185">Reference proteome</keyword>
<evidence type="ECO:0000313" key="8">
    <source>
        <dbReference type="Proteomes" id="UP000516370"/>
    </source>
</evidence>
<comment type="similarity">
    <text evidence="2">Belongs to the MipA/OmpV family.</text>
</comment>
<dbReference type="AlphaFoldDB" id="A0A7H1JCE6"/>
<keyword evidence="4" id="KW-0472">Membrane</keyword>
<dbReference type="PANTHER" id="PTHR38776:SF1">
    <property type="entry name" value="MLTA-INTERACTING PROTEIN-RELATED"/>
    <property type="match status" value="1"/>
</dbReference>
<evidence type="ECO:0000256" key="4">
    <source>
        <dbReference type="ARBA" id="ARBA00023136"/>
    </source>
</evidence>
<evidence type="ECO:0000256" key="1">
    <source>
        <dbReference type="ARBA" id="ARBA00004442"/>
    </source>
</evidence>
<feature type="signal peptide" evidence="6">
    <location>
        <begin position="1"/>
        <end position="23"/>
    </location>
</feature>
<dbReference type="InterPro" id="IPR010583">
    <property type="entry name" value="MipA"/>
</dbReference>